<keyword evidence="2" id="KW-1185">Reference proteome</keyword>
<proteinExistence type="predicted"/>
<protein>
    <submittedName>
        <fullName evidence="1">Uncharacterized protein</fullName>
    </submittedName>
</protein>
<reference evidence="1" key="1">
    <citation type="submission" date="2018-02" db="EMBL/GenBank/DDBJ databases">
        <authorList>
            <person name="Miller M."/>
            <person name="Deiulio A."/>
            <person name="Douthitt C."/>
            <person name="McMahon J."/>
            <person name="Holland C."/>
            <person name="Wiersma-Koch H."/>
            <person name="Turechek W."/>
            <person name="D'Elia T."/>
        </authorList>
    </citation>
    <scope>NUCLEOTIDE SEQUENCE [LARGE SCALE GENOMIC DNA]</scope>
</reference>
<evidence type="ECO:0000313" key="1">
    <source>
        <dbReference type="EMBL" id="AVO23105.1"/>
    </source>
</evidence>
<gene>
    <name evidence="1" type="ORF">RIVERRIDER_17</name>
</gene>
<evidence type="ECO:0000313" key="2">
    <source>
        <dbReference type="Proteomes" id="UP000241502"/>
    </source>
</evidence>
<dbReference type="Proteomes" id="UP000241502">
    <property type="component" value="Segment"/>
</dbReference>
<organism evidence="1 2">
    <name type="scientific">Xanthomonas phage RiverRider</name>
    <dbReference type="NCBI Taxonomy" id="2108116"/>
    <lineage>
        <taxon>Viruses</taxon>
        <taxon>Duplodnaviria</taxon>
        <taxon>Heunggongvirae</taxon>
        <taxon>Uroviricota</taxon>
        <taxon>Caudoviricetes</taxon>
        <taxon>Schitoviridae</taxon>
        <taxon>Riverridervirus</taxon>
        <taxon>Riverridervirus riverrider</taxon>
    </lineage>
</organism>
<sequence length="62" mass="6980">MTSEKVTYALFNHATNRIVVDFGNSDRSLAEYIERYKKQHGKAPNALPVKITTITTVESLPN</sequence>
<dbReference type="EMBL" id="MG983743">
    <property type="protein sequence ID" value="AVO23105.1"/>
    <property type="molecule type" value="Genomic_DNA"/>
</dbReference>
<accession>A0A2P1JUS1</accession>
<name>A0A2P1JUS1_9CAUD</name>